<proteinExistence type="predicted"/>
<evidence type="ECO:0000256" key="1">
    <source>
        <dbReference type="SAM" id="MobiDB-lite"/>
    </source>
</evidence>
<evidence type="ECO:0000313" key="2">
    <source>
        <dbReference type="EMBL" id="KAG5164908.1"/>
    </source>
</evidence>
<gene>
    <name evidence="2" type="ORF">JR316_010555</name>
</gene>
<sequence>MLSSLAIPARLRDARGRFLPGSLNTQASSDSESDSVLSQSTSGQSTDDESQLVAALLSVSLSSPTPSSPSSLSSTSESNMSSSASGEGNSPSNGMGFGSGIMLTNEQLEILISRGLIGNQRIEVPAGPATVTAAPQAAQIPPFISNASSSTAPSESLVDLFPDVPRATILEIVQFTFHPFNLNKLDLSAHEKVHDARSSLVLENDSLTVKARIGTAKDYPTLQSLLEPLFIYFNILGQYAASSGSARATAEVTSAFAYYCAQITTFSRTYQWHAVLAYHQRFFLRRSKEMAHGDYSGWKVPDAALQAICLTPHTRPLTATASKGRLGAAGASSSSSPSSSAKTPTAQQTCFNFNRGTCKSLPCPSGRIHKCQSCGSEDHGKADCSRSG</sequence>
<comment type="caution">
    <text evidence="2">The sequence shown here is derived from an EMBL/GenBank/DDBJ whole genome shotgun (WGS) entry which is preliminary data.</text>
</comment>
<name>A0A8H7XSH2_PSICU</name>
<feature type="region of interest" description="Disordered" evidence="1">
    <location>
        <begin position="16"/>
        <end position="98"/>
    </location>
</feature>
<protein>
    <submittedName>
        <fullName evidence="2">Uncharacterized protein</fullName>
    </submittedName>
</protein>
<organism evidence="2">
    <name type="scientific">Psilocybe cubensis</name>
    <name type="common">Psychedelic mushroom</name>
    <name type="synonym">Stropharia cubensis</name>
    <dbReference type="NCBI Taxonomy" id="181762"/>
    <lineage>
        <taxon>Eukaryota</taxon>
        <taxon>Fungi</taxon>
        <taxon>Dikarya</taxon>
        <taxon>Basidiomycota</taxon>
        <taxon>Agaricomycotina</taxon>
        <taxon>Agaricomycetes</taxon>
        <taxon>Agaricomycetidae</taxon>
        <taxon>Agaricales</taxon>
        <taxon>Agaricineae</taxon>
        <taxon>Strophariaceae</taxon>
        <taxon>Psilocybe</taxon>
    </lineage>
</organism>
<accession>A0A8H7XSH2</accession>
<feature type="compositionally biased region" description="Low complexity" evidence="1">
    <location>
        <begin position="55"/>
        <end position="92"/>
    </location>
</feature>
<dbReference type="EMBL" id="JAFIQS010000011">
    <property type="protein sequence ID" value="KAG5164908.1"/>
    <property type="molecule type" value="Genomic_DNA"/>
</dbReference>
<reference evidence="2" key="1">
    <citation type="submission" date="2021-02" db="EMBL/GenBank/DDBJ databases">
        <title>Psilocybe cubensis genome.</title>
        <authorList>
            <person name="Mckernan K.J."/>
            <person name="Crawford S."/>
            <person name="Trippe A."/>
            <person name="Kane L.T."/>
            <person name="Mclaughlin S."/>
        </authorList>
    </citation>
    <scope>NUCLEOTIDE SEQUENCE [LARGE SCALE GENOMIC DNA]</scope>
    <source>
        <strain evidence="2">MGC-MH-2018</strain>
    </source>
</reference>
<feature type="compositionally biased region" description="Low complexity" evidence="1">
    <location>
        <begin position="28"/>
        <end position="42"/>
    </location>
</feature>
<dbReference type="AlphaFoldDB" id="A0A8H7XSH2"/>